<dbReference type="InterPro" id="IPR004391">
    <property type="entry name" value="Glu_race"/>
</dbReference>
<dbReference type="Pfam" id="PF01177">
    <property type="entry name" value="Asp_Glu_race"/>
    <property type="match status" value="1"/>
</dbReference>
<evidence type="ECO:0000313" key="9">
    <source>
        <dbReference type="EMBL" id="OUM85655.1"/>
    </source>
</evidence>
<evidence type="ECO:0000256" key="5">
    <source>
        <dbReference type="ARBA" id="ARBA00023235"/>
    </source>
</evidence>
<feature type="binding site" evidence="8">
    <location>
        <begin position="9"/>
        <end position="10"/>
    </location>
    <ligand>
        <name>substrate</name>
    </ligand>
</feature>
<comment type="pathway">
    <text evidence="8">Cell wall biogenesis; peptidoglycan biosynthesis.</text>
</comment>
<dbReference type="HAMAP" id="MF_00258">
    <property type="entry name" value="Glu_racemase"/>
    <property type="match status" value="1"/>
</dbReference>
<evidence type="ECO:0000313" key="10">
    <source>
        <dbReference type="Proteomes" id="UP000196475"/>
    </source>
</evidence>
<dbReference type="SUPFAM" id="SSF53681">
    <property type="entry name" value="Aspartate/glutamate racemase"/>
    <property type="match status" value="2"/>
</dbReference>
<dbReference type="PANTHER" id="PTHR21198">
    <property type="entry name" value="GLUTAMATE RACEMASE"/>
    <property type="match status" value="1"/>
</dbReference>
<dbReference type="Proteomes" id="UP000196475">
    <property type="component" value="Unassembled WGS sequence"/>
</dbReference>
<feature type="binding site" evidence="8">
    <location>
        <begin position="184"/>
        <end position="185"/>
    </location>
    <ligand>
        <name>substrate</name>
    </ligand>
</feature>
<dbReference type="NCBIfam" id="TIGR00067">
    <property type="entry name" value="glut_race"/>
    <property type="match status" value="1"/>
</dbReference>
<dbReference type="InterPro" id="IPR001920">
    <property type="entry name" value="Asp/Glu_race"/>
</dbReference>
<evidence type="ECO:0000256" key="8">
    <source>
        <dbReference type="HAMAP-Rule" id="MF_00258"/>
    </source>
</evidence>
<feature type="active site" description="Proton donor/acceptor" evidence="8">
    <location>
        <position position="72"/>
    </location>
</feature>
<dbReference type="AlphaFoldDB" id="A0A1Y3PE62"/>
<evidence type="ECO:0000256" key="3">
    <source>
        <dbReference type="ARBA" id="ARBA00022960"/>
    </source>
</evidence>
<keyword evidence="6 8" id="KW-0961">Cell wall biogenesis/degradation</keyword>
<protein>
    <recommendedName>
        <fullName evidence="7 8">Glutamate racemase</fullName>
        <ecNumber evidence="2 8">5.1.1.3</ecNumber>
    </recommendedName>
</protein>
<evidence type="ECO:0000256" key="1">
    <source>
        <dbReference type="ARBA" id="ARBA00001602"/>
    </source>
</evidence>
<dbReference type="NCBIfam" id="NF002035">
    <property type="entry name" value="PRK00865.1-3"/>
    <property type="match status" value="1"/>
</dbReference>
<keyword evidence="5 8" id="KW-0413">Isomerase</keyword>
<dbReference type="GO" id="GO:0042802">
    <property type="term" value="F:identical protein binding"/>
    <property type="evidence" value="ECO:0007669"/>
    <property type="project" value="UniProtKB-ARBA"/>
</dbReference>
<dbReference type="EC" id="5.1.1.3" evidence="2 8"/>
<comment type="caution">
    <text evidence="9">The sequence shown here is derived from an EMBL/GenBank/DDBJ whole genome shotgun (WGS) entry which is preliminary data.</text>
</comment>
<keyword evidence="4 8" id="KW-0573">Peptidoglycan synthesis</keyword>
<feature type="binding site" evidence="8">
    <location>
        <begin position="73"/>
        <end position="74"/>
    </location>
    <ligand>
        <name>substrate</name>
    </ligand>
</feature>
<evidence type="ECO:0000256" key="6">
    <source>
        <dbReference type="ARBA" id="ARBA00023316"/>
    </source>
</evidence>
<feature type="binding site" evidence="8">
    <location>
        <begin position="41"/>
        <end position="42"/>
    </location>
    <ligand>
        <name>substrate</name>
    </ligand>
</feature>
<dbReference type="InterPro" id="IPR033134">
    <property type="entry name" value="Asp/Glu_racemase_AS_2"/>
</dbReference>
<accession>A0A1Y3PE62</accession>
<dbReference type="UniPathway" id="UPA00219"/>
<gene>
    <name evidence="8" type="primary">murI</name>
    <name evidence="9" type="ORF">BAA01_09290</name>
</gene>
<dbReference type="GO" id="GO:0008360">
    <property type="term" value="P:regulation of cell shape"/>
    <property type="evidence" value="ECO:0007669"/>
    <property type="project" value="UniProtKB-KW"/>
</dbReference>
<comment type="similarity">
    <text evidence="8">Belongs to the aspartate/glutamate racemases family.</text>
</comment>
<keyword evidence="3 8" id="KW-0133">Cell shape</keyword>
<dbReference type="GO" id="GO:0071555">
    <property type="term" value="P:cell wall organization"/>
    <property type="evidence" value="ECO:0007669"/>
    <property type="project" value="UniProtKB-KW"/>
</dbReference>
<dbReference type="PROSITE" id="PS00924">
    <property type="entry name" value="ASP_GLU_RACEMASE_2"/>
    <property type="match status" value="1"/>
</dbReference>
<evidence type="ECO:0000256" key="2">
    <source>
        <dbReference type="ARBA" id="ARBA00013090"/>
    </source>
</evidence>
<comment type="function">
    <text evidence="8">Provides the (R)-glutamate required for cell wall biosynthesis.</text>
</comment>
<dbReference type="InterPro" id="IPR015942">
    <property type="entry name" value="Asp/Glu/hydantoin_racemase"/>
</dbReference>
<name>A0A1Y3PE62_9BACI</name>
<feature type="active site" description="Proton donor/acceptor" evidence="8">
    <location>
        <position position="183"/>
    </location>
</feature>
<comment type="catalytic activity">
    <reaction evidence="1 8">
        <text>L-glutamate = D-glutamate</text>
        <dbReference type="Rhea" id="RHEA:12813"/>
        <dbReference type="ChEBI" id="CHEBI:29985"/>
        <dbReference type="ChEBI" id="CHEBI:29986"/>
        <dbReference type="EC" id="5.1.1.3"/>
    </reaction>
</comment>
<reference evidence="10" key="1">
    <citation type="submission" date="2016-06" db="EMBL/GenBank/DDBJ databases">
        <authorList>
            <person name="Nascimento L."/>
            <person name="Pereira R.V."/>
            <person name="Martins L.F."/>
            <person name="Quaggio R.B."/>
            <person name="Silva A.M."/>
            <person name="Setubal J.C."/>
        </authorList>
    </citation>
    <scope>NUCLEOTIDE SEQUENCE [LARGE SCALE GENOMIC DNA]</scope>
</reference>
<organism evidence="9 10">
    <name type="scientific">Bacillus thermozeamaize</name>
    <dbReference type="NCBI Taxonomy" id="230954"/>
    <lineage>
        <taxon>Bacteria</taxon>
        <taxon>Bacillati</taxon>
        <taxon>Bacillota</taxon>
        <taxon>Bacilli</taxon>
        <taxon>Bacillales</taxon>
        <taxon>Bacillaceae</taxon>
        <taxon>Bacillus</taxon>
    </lineage>
</organism>
<dbReference type="GO" id="GO:0008881">
    <property type="term" value="F:glutamate racemase activity"/>
    <property type="evidence" value="ECO:0007669"/>
    <property type="project" value="UniProtKB-UniRule"/>
</dbReference>
<dbReference type="Gene3D" id="3.40.50.1860">
    <property type="match status" value="2"/>
</dbReference>
<dbReference type="FunFam" id="3.40.50.1860:FF:000002">
    <property type="entry name" value="Glutamate racemase"/>
    <property type="match status" value="1"/>
</dbReference>
<evidence type="ECO:0000256" key="4">
    <source>
        <dbReference type="ARBA" id="ARBA00022984"/>
    </source>
</evidence>
<dbReference type="PANTHER" id="PTHR21198:SF2">
    <property type="entry name" value="GLUTAMATE RACEMASE"/>
    <property type="match status" value="1"/>
</dbReference>
<sequence length="268" mass="29673">MEPSIGIMDSGVGGLTVAKEIMRQLPNEPLIYFGDTARCPYGPRTAEEVRRFAWEVINFLQEFPLKMLVIACNTVTATMLEEVQQQLPIPVIGVIAPGVRAALQQTQTGRIGVIGTQGTIRSQAYERQLLQQNPTLHVVSLACPAFVPLVEQGRYRSAEAETVVREVLGPLVSEQLDTLILGCTHYPLLAPVIQRVMGEEVRLISSAAETAKDVYHYLKRYQLFHPSTGSGVTRQIFVSGDVRLFKQIAADWFGREFDVTSIHLPQVG</sequence>
<proteinExistence type="inferred from homology"/>
<evidence type="ECO:0000256" key="7">
    <source>
        <dbReference type="ARBA" id="ARBA00070053"/>
    </source>
</evidence>
<dbReference type="EMBL" id="LZRT01000098">
    <property type="protein sequence ID" value="OUM85655.1"/>
    <property type="molecule type" value="Genomic_DNA"/>
</dbReference>
<dbReference type="GO" id="GO:0009252">
    <property type="term" value="P:peptidoglycan biosynthetic process"/>
    <property type="evidence" value="ECO:0007669"/>
    <property type="project" value="UniProtKB-UniRule"/>
</dbReference>